<dbReference type="PROSITE" id="PS00178">
    <property type="entry name" value="AA_TRNA_LIGASE_I"/>
    <property type="match status" value="1"/>
</dbReference>
<evidence type="ECO:0000256" key="8">
    <source>
        <dbReference type="ARBA" id="ARBA00048270"/>
    </source>
</evidence>
<dbReference type="EMBL" id="CYZE01000003">
    <property type="protein sequence ID" value="CUN92861.1"/>
    <property type="molecule type" value="Genomic_DNA"/>
</dbReference>
<evidence type="ECO:0000256" key="9">
    <source>
        <dbReference type="NCBIfam" id="TIGR00440"/>
    </source>
</evidence>
<dbReference type="NCBIfam" id="NF011291">
    <property type="entry name" value="PRK14703.1"/>
    <property type="match status" value="1"/>
</dbReference>
<keyword evidence="7 10" id="KW-0030">Aminoacyl-tRNA synthetase</keyword>
<evidence type="ECO:0000259" key="13">
    <source>
        <dbReference type="Pfam" id="PF20974"/>
    </source>
</evidence>
<dbReference type="InterPro" id="IPR050132">
    <property type="entry name" value="Gln/Glu-tRNA_Ligase"/>
</dbReference>
<dbReference type="InterPro" id="IPR014729">
    <property type="entry name" value="Rossmann-like_a/b/a_fold"/>
</dbReference>
<organism evidence="14 16">
    <name type="scientific">Hungatella hathewayi</name>
    <dbReference type="NCBI Taxonomy" id="154046"/>
    <lineage>
        <taxon>Bacteria</taxon>
        <taxon>Bacillati</taxon>
        <taxon>Bacillota</taxon>
        <taxon>Clostridia</taxon>
        <taxon>Lachnospirales</taxon>
        <taxon>Lachnospiraceae</taxon>
        <taxon>Hungatella</taxon>
    </lineage>
</organism>
<proteinExistence type="inferred from homology"/>
<evidence type="ECO:0000259" key="11">
    <source>
        <dbReference type="Pfam" id="PF00749"/>
    </source>
</evidence>
<dbReference type="Pfam" id="PF20974">
    <property type="entry name" value="tRNA-synt_1c_C2"/>
    <property type="match status" value="1"/>
</dbReference>
<sequence length="565" mass="65556">MEENREVLETAEKEEVVSKNFIEQEIDKDLAEGVYNHVQTRFPPEPNGYLHIGHAKSILLNYGLAKKYGGQFNLRFDDTNPTKEKTEFVESIIEDVKWLGADFEDRLFFASNYFEQMYECAVFLIKKGKAFVCDLTADEIREYRGDFKTPGKESPYRNRSIEENLKLFEEMKEGKYQDGEKVLRAKIDMASPNINMRDPVIYRVARMSHHNTGDKWCIYPMYDFAHPIEDAVEHITHSICTLEFEDHRPLYDWVVRECEFENPPRQIEFAKLYLTNVVTGKRYIKKLVEDRIVDGWDDPRLVSIAALRRRGYTPEAIRMFVDLVGVSKANSSVDYAMLEYCIREDLKLKKPRMMAILDPVKLVIDNYPEDTIEYLDAPNNLENPELGERKLPFGKELYIEREDFMEEPVKKYFRLFPGNEVRLMNAYFVTCTGCEKDENGNVTVVHCTYDPETKSGSGFTARKVKGTIHWVAARTAVTVECRLYENIVDEEKGKLNEDGSLNLNPNSLTIIKNCYVEPALAEAKPYDSYQFVRNGFFCADCKDSTPEHLVFNRIVSLKSSFKIAK</sequence>
<comment type="similarity">
    <text evidence="10">Belongs to the class-I aminoacyl-tRNA synthetase family.</text>
</comment>
<keyword evidence="5 10" id="KW-0067">ATP-binding</keyword>
<dbReference type="Gene3D" id="2.40.240.10">
    <property type="entry name" value="Ribosomal Protein L25, Chain P"/>
    <property type="match status" value="2"/>
</dbReference>
<feature type="domain" description="Glutamyl/glutaminyl-tRNA synthetase class Ib anti-codon binding" evidence="12">
    <location>
        <begin position="351"/>
        <end position="450"/>
    </location>
</feature>
<dbReference type="GO" id="GO:0006425">
    <property type="term" value="P:glutaminyl-tRNA aminoacylation"/>
    <property type="evidence" value="ECO:0007669"/>
    <property type="project" value="UniProtKB-UniRule"/>
</dbReference>
<dbReference type="GO" id="GO:0005829">
    <property type="term" value="C:cytosol"/>
    <property type="evidence" value="ECO:0007669"/>
    <property type="project" value="TreeGrafter"/>
</dbReference>
<dbReference type="GO" id="GO:0005524">
    <property type="term" value="F:ATP binding"/>
    <property type="evidence" value="ECO:0007669"/>
    <property type="project" value="UniProtKB-KW"/>
</dbReference>
<dbReference type="EMBL" id="QSSQ01000010">
    <property type="protein sequence ID" value="RGM04287.1"/>
    <property type="molecule type" value="Genomic_DNA"/>
</dbReference>
<dbReference type="SUPFAM" id="SSF52374">
    <property type="entry name" value="Nucleotidylyl transferase"/>
    <property type="match status" value="1"/>
</dbReference>
<dbReference type="InterPro" id="IPR004514">
    <property type="entry name" value="Gln-tRNA-synth"/>
</dbReference>
<dbReference type="AlphaFoldDB" id="A0A174AVM2"/>
<dbReference type="FunFam" id="3.40.50.620:FF:000037">
    <property type="entry name" value="Glutamine--tRNA ligase cytoplasmic"/>
    <property type="match status" value="1"/>
</dbReference>
<keyword evidence="2" id="KW-0963">Cytoplasm</keyword>
<dbReference type="InterPro" id="IPR000924">
    <property type="entry name" value="Glu/Gln-tRNA-synth"/>
</dbReference>
<dbReference type="InterPro" id="IPR049437">
    <property type="entry name" value="tRNA-synt_1c_C2"/>
</dbReference>
<dbReference type="InterPro" id="IPR020056">
    <property type="entry name" value="Rbsml_bL25/Gln-tRNA_synth_N"/>
</dbReference>
<reference evidence="14 16" key="1">
    <citation type="submission" date="2015-09" db="EMBL/GenBank/DDBJ databases">
        <authorList>
            <consortium name="Pathogen Informatics"/>
        </authorList>
    </citation>
    <scope>NUCLEOTIDE SEQUENCE [LARGE SCALE GENOMIC DNA]</scope>
    <source>
        <strain evidence="14 16">2789STDY5608850</strain>
    </source>
</reference>
<accession>A0A174AVM2</accession>
<evidence type="ECO:0000256" key="10">
    <source>
        <dbReference type="RuleBase" id="RU363037"/>
    </source>
</evidence>
<dbReference type="EC" id="6.1.1.18" evidence="1 9"/>
<feature type="domain" description="Glutamyl/glutaminyl-tRNA synthetase class Ib catalytic" evidence="11">
    <location>
        <begin position="38"/>
        <end position="347"/>
    </location>
</feature>
<evidence type="ECO:0000313" key="15">
    <source>
        <dbReference type="EMBL" id="RGM04287.1"/>
    </source>
</evidence>
<evidence type="ECO:0000256" key="4">
    <source>
        <dbReference type="ARBA" id="ARBA00022741"/>
    </source>
</evidence>
<dbReference type="InterPro" id="IPR011035">
    <property type="entry name" value="Ribosomal_bL25/Gln-tRNA_synth"/>
</dbReference>
<evidence type="ECO:0000313" key="17">
    <source>
        <dbReference type="Proteomes" id="UP000261257"/>
    </source>
</evidence>
<dbReference type="SUPFAM" id="SSF50715">
    <property type="entry name" value="Ribosomal protein L25-like"/>
    <property type="match status" value="1"/>
</dbReference>
<keyword evidence="6 10" id="KW-0648">Protein biosynthesis</keyword>
<dbReference type="PANTHER" id="PTHR43097">
    <property type="entry name" value="GLUTAMINE-TRNA LIGASE"/>
    <property type="match status" value="1"/>
</dbReference>
<evidence type="ECO:0000313" key="16">
    <source>
        <dbReference type="Proteomes" id="UP000095651"/>
    </source>
</evidence>
<dbReference type="GO" id="GO:0004819">
    <property type="term" value="F:glutamine-tRNA ligase activity"/>
    <property type="evidence" value="ECO:0007669"/>
    <property type="project" value="UniProtKB-UniRule"/>
</dbReference>
<evidence type="ECO:0000313" key="14">
    <source>
        <dbReference type="EMBL" id="CUN92861.1"/>
    </source>
</evidence>
<dbReference type="Gene3D" id="3.40.50.620">
    <property type="entry name" value="HUPs"/>
    <property type="match status" value="1"/>
</dbReference>
<evidence type="ECO:0000256" key="3">
    <source>
        <dbReference type="ARBA" id="ARBA00022598"/>
    </source>
</evidence>
<dbReference type="PANTHER" id="PTHR43097:SF5">
    <property type="entry name" value="GLUTAMATE--TRNA LIGASE"/>
    <property type="match status" value="1"/>
</dbReference>
<keyword evidence="4 10" id="KW-0547">Nucleotide-binding</keyword>
<protein>
    <recommendedName>
        <fullName evidence="1 9">Glutamine--tRNA ligase</fullName>
        <ecNumber evidence="1 9">6.1.1.18</ecNumber>
    </recommendedName>
</protein>
<dbReference type="FunFam" id="2.40.240.10:FF:000001">
    <property type="entry name" value="Glutamine--tRNA ligase"/>
    <property type="match status" value="1"/>
</dbReference>
<dbReference type="Proteomes" id="UP000261257">
    <property type="component" value="Unassembled WGS sequence"/>
</dbReference>
<evidence type="ECO:0000259" key="12">
    <source>
        <dbReference type="Pfam" id="PF03950"/>
    </source>
</evidence>
<evidence type="ECO:0000256" key="6">
    <source>
        <dbReference type="ARBA" id="ARBA00022917"/>
    </source>
</evidence>
<comment type="catalytic activity">
    <reaction evidence="8">
        <text>tRNA(Gln) + L-glutamine + ATP = L-glutaminyl-tRNA(Gln) + AMP + diphosphate</text>
        <dbReference type="Rhea" id="RHEA:20121"/>
        <dbReference type="Rhea" id="RHEA-COMP:9662"/>
        <dbReference type="Rhea" id="RHEA-COMP:9681"/>
        <dbReference type="ChEBI" id="CHEBI:30616"/>
        <dbReference type="ChEBI" id="CHEBI:33019"/>
        <dbReference type="ChEBI" id="CHEBI:58359"/>
        <dbReference type="ChEBI" id="CHEBI:78442"/>
        <dbReference type="ChEBI" id="CHEBI:78521"/>
        <dbReference type="ChEBI" id="CHEBI:456215"/>
        <dbReference type="EC" id="6.1.1.18"/>
    </reaction>
</comment>
<dbReference type="Pfam" id="PF00749">
    <property type="entry name" value="tRNA-synt_1c"/>
    <property type="match status" value="1"/>
</dbReference>
<evidence type="ECO:0000256" key="1">
    <source>
        <dbReference type="ARBA" id="ARBA00012836"/>
    </source>
</evidence>
<keyword evidence="3 10" id="KW-0436">Ligase</keyword>
<reference evidence="15 17" key="2">
    <citation type="submission" date="2018-08" db="EMBL/GenBank/DDBJ databases">
        <title>A genome reference for cultivated species of the human gut microbiota.</title>
        <authorList>
            <person name="Zou Y."/>
            <person name="Xue W."/>
            <person name="Luo G."/>
        </authorList>
    </citation>
    <scope>NUCLEOTIDE SEQUENCE [LARGE SCALE GENOMIC DNA]</scope>
    <source>
        <strain evidence="15 17">TF05-11AC</strain>
    </source>
</reference>
<name>A0A174AVM2_9FIRM</name>
<dbReference type="PRINTS" id="PR00987">
    <property type="entry name" value="TRNASYNTHGLU"/>
</dbReference>
<evidence type="ECO:0000256" key="2">
    <source>
        <dbReference type="ARBA" id="ARBA00022490"/>
    </source>
</evidence>
<feature type="domain" description="tRNA synthetases class I (E and Q) anti-codon binding" evidence="13">
    <location>
        <begin position="467"/>
        <end position="540"/>
    </location>
</feature>
<evidence type="ECO:0000256" key="5">
    <source>
        <dbReference type="ARBA" id="ARBA00022840"/>
    </source>
</evidence>
<dbReference type="Proteomes" id="UP000095651">
    <property type="component" value="Unassembled WGS sequence"/>
</dbReference>
<dbReference type="RefSeq" id="WP_055653778.1">
    <property type="nucleotide sequence ID" value="NZ_CABIXC010000003.1"/>
</dbReference>
<dbReference type="NCBIfam" id="TIGR00440">
    <property type="entry name" value="glnS"/>
    <property type="match status" value="1"/>
</dbReference>
<dbReference type="Pfam" id="PF03950">
    <property type="entry name" value="tRNA-synt_1c_C"/>
    <property type="match status" value="1"/>
</dbReference>
<dbReference type="InterPro" id="IPR001412">
    <property type="entry name" value="aa-tRNA-synth_I_CS"/>
</dbReference>
<dbReference type="InterPro" id="IPR020058">
    <property type="entry name" value="Glu/Gln-tRNA-synth_Ib_cat-dom"/>
</dbReference>
<gene>
    <name evidence="14" type="primary">glnS</name>
    <name evidence="15" type="ORF">DXC39_12885</name>
    <name evidence="14" type="ORF">ERS852407_01400</name>
</gene>
<evidence type="ECO:0000256" key="7">
    <source>
        <dbReference type="ARBA" id="ARBA00023146"/>
    </source>
</evidence>
<dbReference type="InterPro" id="IPR020059">
    <property type="entry name" value="Glu/Gln-tRNA-synth_Ib_codon-bd"/>
</dbReference>